<dbReference type="AlphaFoldDB" id="A0A1U6IP79"/>
<dbReference type="InterPro" id="IPR012334">
    <property type="entry name" value="Pectin_lyas_fold"/>
</dbReference>
<dbReference type="EMBL" id="FVZE01000010">
    <property type="protein sequence ID" value="SLK09790.1"/>
    <property type="molecule type" value="Genomic_DNA"/>
</dbReference>
<evidence type="ECO:0000313" key="1">
    <source>
        <dbReference type="EMBL" id="SLK09790.1"/>
    </source>
</evidence>
<dbReference type="Gene3D" id="2.160.20.10">
    <property type="entry name" value="Single-stranded right-handed beta-helix, Pectin lyase-like"/>
    <property type="match status" value="1"/>
</dbReference>
<reference evidence="2" key="1">
    <citation type="submission" date="2017-02" db="EMBL/GenBank/DDBJ databases">
        <authorList>
            <person name="Varghese N."/>
            <person name="Submissions S."/>
        </authorList>
    </citation>
    <scope>NUCLEOTIDE SEQUENCE [LARGE SCALE GENOMIC DNA]</scope>
    <source>
        <strain evidence="2">SM117</strain>
    </source>
</reference>
<evidence type="ECO:0008006" key="3">
    <source>
        <dbReference type="Google" id="ProtNLM"/>
    </source>
</evidence>
<accession>A0A1U6IP79</accession>
<organism evidence="1 2">
    <name type="scientific">Novosphingobium mathurense</name>
    <dbReference type="NCBI Taxonomy" id="428990"/>
    <lineage>
        <taxon>Bacteria</taxon>
        <taxon>Pseudomonadati</taxon>
        <taxon>Pseudomonadota</taxon>
        <taxon>Alphaproteobacteria</taxon>
        <taxon>Sphingomonadales</taxon>
        <taxon>Sphingomonadaceae</taxon>
        <taxon>Novosphingobium</taxon>
    </lineage>
</organism>
<proteinExistence type="predicted"/>
<evidence type="ECO:0000313" key="2">
    <source>
        <dbReference type="Proteomes" id="UP000190989"/>
    </source>
</evidence>
<keyword evidence="2" id="KW-1185">Reference proteome</keyword>
<dbReference type="InterPro" id="IPR011050">
    <property type="entry name" value="Pectin_lyase_fold/virulence"/>
</dbReference>
<protein>
    <recommendedName>
        <fullName evidence="3">Right handed beta helix region</fullName>
    </recommendedName>
</protein>
<dbReference type="Proteomes" id="UP000190989">
    <property type="component" value="Unassembled WGS sequence"/>
</dbReference>
<name>A0A1U6IP79_9SPHN</name>
<dbReference type="SUPFAM" id="SSF51126">
    <property type="entry name" value="Pectin lyase-like"/>
    <property type="match status" value="1"/>
</dbReference>
<sequence>MTGLLTRRGLIGTAAAGIVLRPSLIWAQSAYQTIIDGRTFRGTRSPGGSGTDGGTAIKAESNTLIRNCYFLDLGNGAIRFFHTTTETVAIEDCQVANMYRFIENWSWNHPDVPAPVSDFTVRRVNAARLARNFMRVRYGSTRGLIEDVVARGNGECANYCVGFALDDEAHDIVYRRVEAHDFCETQRPSDQYWNGDGFSDERGNSKIRYYSCVATGSSDGGFDTKSQDVYMENCLSSGNKLNYRLWNTGTLKNCRSENPVKRGGTGWIGHFSFFGGSGPNYVLDSPVVRADATNKAPVLYFQSSVPATVTIYNADIDAPGAALIQVDKGRPAPTIKWVPERSQQKIRVARDYA</sequence>
<gene>
    <name evidence="1" type="ORF">SAMN06295987_11057</name>
</gene>
<dbReference type="STRING" id="428990.SAMN06295987_11057"/>
<dbReference type="RefSeq" id="WP_079731723.1">
    <property type="nucleotide sequence ID" value="NZ_FVZE01000010.1"/>
</dbReference>